<reference evidence="1 2" key="1">
    <citation type="submission" date="2020-08" db="EMBL/GenBank/DDBJ databases">
        <title>Draft genome sequence of Parasphingopyxis sp. GrpM-11.</title>
        <authorList>
            <person name="Oh J."/>
            <person name="Roh D.-H."/>
        </authorList>
    </citation>
    <scope>NUCLEOTIDE SEQUENCE [LARGE SCALE GENOMIC DNA]</scope>
    <source>
        <strain evidence="1 2">GrpM-11</strain>
    </source>
</reference>
<evidence type="ECO:0000313" key="1">
    <source>
        <dbReference type="EMBL" id="MBC2776327.1"/>
    </source>
</evidence>
<sequence length="154" mass="16625">MAASDDAEQQLAAFLAKYSPEIAEQGRAAVDRLAVRLPWADRLVYDNYNALAVGFGPGERPSDAIFSIALFPKWVTLFFLKGAALPDPDGLLEGKGSTVRSIRLIDGAPDLERPDVQAMIDLALASEGQPADPVRKGRLVIKSISAKQRPRKPA</sequence>
<name>A0A842HV64_9SPHN</name>
<dbReference type="AlphaFoldDB" id="A0A842HV64"/>
<evidence type="ECO:0008006" key="3">
    <source>
        <dbReference type="Google" id="ProtNLM"/>
    </source>
</evidence>
<dbReference type="Proteomes" id="UP000564378">
    <property type="component" value="Unassembled WGS sequence"/>
</dbReference>
<gene>
    <name evidence="1" type="ORF">H6P80_01715</name>
</gene>
<accession>A0A842HV64</accession>
<proteinExistence type="predicted"/>
<organism evidence="1 2">
    <name type="scientific">Parasphingopyxis marina</name>
    <dbReference type="NCBI Taxonomy" id="2761622"/>
    <lineage>
        <taxon>Bacteria</taxon>
        <taxon>Pseudomonadati</taxon>
        <taxon>Pseudomonadota</taxon>
        <taxon>Alphaproteobacteria</taxon>
        <taxon>Sphingomonadales</taxon>
        <taxon>Sphingomonadaceae</taxon>
        <taxon>Parasphingopyxis</taxon>
    </lineage>
</organism>
<evidence type="ECO:0000313" key="2">
    <source>
        <dbReference type="Proteomes" id="UP000564378"/>
    </source>
</evidence>
<dbReference type="EMBL" id="JACJVJ010000001">
    <property type="protein sequence ID" value="MBC2776327.1"/>
    <property type="molecule type" value="Genomic_DNA"/>
</dbReference>
<keyword evidence="2" id="KW-1185">Reference proteome</keyword>
<dbReference type="RefSeq" id="WP_185799619.1">
    <property type="nucleotide sequence ID" value="NZ_JACJVJ010000001.1"/>
</dbReference>
<protein>
    <recommendedName>
        <fullName evidence="3">YdhG-like domain-containing protein</fullName>
    </recommendedName>
</protein>
<comment type="caution">
    <text evidence="1">The sequence shown here is derived from an EMBL/GenBank/DDBJ whole genome shotgun (WGS) entry which is preliminary data.</text>
</comment>